<dbReference type="InterPro" id="IPR000914">
    <property type="entry name" value="SBP_5_dom"/>
</dbReference>
<keyword evidence="6" id="KW-1185">Reference proteome</keyword>
<evidence type="ECO:0000313" key="5">
    <source>
        <dbReference type="EMBL" id="PTX51200.1"/>
    </source>
</evidence>
<dbReference type="GO" id="GO:0030288">
    <property type="term" value="C:outer membrane-bounded periplasmic space"/>
    <property type="evidence" value="ECO:0007669"/>
    <property type="project" value="UniProtKB-ARBA"/>
</dbReference>
<dbReference type="Gene3D" id="3.90.76.10">
    <property type="entry name" value="Dipeptide-binding Protein, Domain 1"/>
    <property type="match status" value="1"/>
</dbReference>
<dbReference type="GO" id="GO:0015833">
    <property type="term" value="P:peptide transport"/>
    <property type="evidence" value="ECO:0007669"/>
    <property type="project" value="TreeGrafter"/>
</dbReference>
<evidence type="ECO:0000256" key="1">
    <source>
        <dbReference type="ARBA" id="ARBA00004418"/>
    </source>
</evidence>
<dbReference type="Gene3D" id="3.10.105.10">
    <property type="entry name" value="Dipeptide-binding Protein, Domain 3"/>
    <property type="match status" value="1"/>
</dbReference>
<dbReference type="PIRSF" id="PIRSF002741">
    <property type="entry name" value="MppA"/>
    <property type="match status" value="1"/>
</dbReference>
<dbReference type="Pfam" id="PF00496">
    <property type="entry name" value="SBP_bac_5"/>
    <property type="match status" value="1"/>
</dbReference>
<dbReference type="Gene3D" id="3.40.190.10">
    <property type="entry name" value="Periplasmic binding protein-like II"/>
    <property type="match status" value="1"/>
</dbReference>
<dbReference type="InterPro" id="IPR039424">
    <property type="entry name" value="SBP_5"/>
</dbReference>
<dbReference type="CDD" id="cd08512">
    <property type="entry name" value="PBP2_NikA_DppA_OppA_like_7"/>
    <property type="match status" value="1"/>
</dbReference>
<dbReference type="OrthoDB" id="9803988at2"/>
<keyword evidence="3" id="KW-0732">Signal</keyword>
<dbReference type="Proteomes" id="UP000244224">
    <property type="component" value="Unassembled WGS sequence"/>
</dbReference>
<comment type="similarity">
    <text evidence="2">Belongs to the bacterial solute-binding protein 5 family.</text>
</comment>
<accession>A0A2T6B558</accession>
<evidence type="ECO:0000259" key="4">
    <source>
        <dbReference type="Pfam" id="PF00496"/>
    </source>
</evidence>
<feature type="domain" description="Solute-binding protein family 5" evidence="4">
    <location>
        <begin position="80"/>
        <end position="438"/>
    </location>
</feature>
<organism evidence="5 6">
    <name type="scientific">Gemmobacter caeni</name>
    <dbReference type="NCBI Taxonomy" id="589035"/>
    <lineage>
        <taxon>Bacteria</taxon>
        <taxon>Pseudomonadati</taxon>
        <taxon>Pseudomonadota</taxon>
        <taxon>Alphaproteobacteria</taxon>
        <taxon>Rhodobacterales</taxon>
        <taxon>Paracoccaceae</taxon>
        <taxon>Gemmobacter</taxon>
    </lineage>
</organism>
<dbReference type="SUPFAM" id="SSF53850">
    <property type="entry name" value="Periplasmic binding protein-like II"/>
    <property type="match status" value="1"/>
</dbReference>
<reference evidence="5 6" key="1">
    <citation type="submission" date="2018-04" db="EMBL/GenBank/DDBJ databases">
        <title>Genomic Encyclopedia of Archaeal and Bacterial Type Strains, Phase II (KMG-II): from individual species to whole genera.</title>
        <authorList>
            <person name="Goeker M."/>
        </authorList>
    </citation>
    <scope>NUCLEOTIDE SEQUENCE [LARGE SCALE GENOMIC DNA]</scope>
    <source>
        <strain evidence="5 6">DSM 21823</strain>
    </source>
</reference>
<evidence type="ECO:0000256" key="2">
    <source>
        <dbReference type="ARBA" id="ARBA00005695"/>
    </source>
</evidence>
<proteinExistence type="inferred from homology"/>
<name>A0A2T6B558_9RHOB</name>
<comment type="subcellular location">
    <subcellularLocation>
        <location evidence="1">Periplasm</location>
    </subcellularLocation>
</comment>
<dbReference type="GO" id="GO:1904680">
    <property type="term" value="F:peptide transmembrane transporter activity"/>
    <property type="evidence" value="ECO:0007669"/>
    <property type="project" value="TreeGrafter"/>
</dbReference>
<feature type="chain" id="PRO_5015462981" evidence="3">
    <location>
        <begin position="30"/>
        <end position="532"/>
    </location>
</feature>
<dbReference type="RefSeq" id="WP_054302533.1">
    <property type="nucleotide sequence ID" value="NZ_QBKP01000004.1"/>
</dbReference>
<evidence type="ECO:0000313" key="6">
    <source>
        <dbReference type="Proteomes" id="UP000244224"/>
    </source>
</evidence>
<dbReference type="PANTHER" id="PTHR30290">
    <property type="entry name" value="PERIPLASMIC BINDING COMPONENT OF ABC TRANSPORTER"/>
    <property type="match status" value="1"/>
</dbReference>
<dbReference type="InterPro" id="IPR030678">
    <property type="entry name" value="Peptide/Ni-bd"/>
</dbReference>
<evidence type="ECO:0000256" key="3">
    <source>
        <dbReference type="SAM" id="SignalP"/>
    </source>
</evidence>
<comment type="caution">
    <text evidence="5">The sequence shown here is derived from an EMBL/GenBank/DDBJ whole genome shotgun (WGS) entry which is preliminary data.</text>
</comment>
<dbReference type="EMBL" id="QBKP01000004">
    <property type="protein sequence ID" value="PTX51200.1"/>
    <property type="molecule type" value="Genomic_DNA"/>
</dbReference>
<feature type="signal peptide" evidence="3">
    <location>
        <begin position="1"/>
        <end position="29"/>
    </location>
</feature>
<sequence>MTFDLTARRFGLAAAAALMLGAAPAALLAATPPDALVIADAIDDIVSLDPQEAYEFSGLDVVNNIYDGLVELDPSQPTGPQPGLAESWEVSEDGLTFTFKMKSGITFSSGNPVTAEDAAFSLRRAVKINKSPAFILNQFGWTAENVDEMVKAEGDTVVLKVDQPYAPTFLYNCLTAGVASVVDMKTVMEHEVNGDMGNEWLKTNSAGTGAFILKSYKPNEGYLLEARQGHWRGDAKVKSVFMRHVPEAATQRLLLEKGDIDIARELTPVDIEGIAGNADLKIQKDVGGQIFYLSFNQKNENYKNEKFLDAMRWAIDYQGLADTVLKGNMVVHQAFLPKGYLGALEDTPYSLDVEKAKALLAESGVQNPKVVMDVRNAADRMEMAQSIQNTFGQAGIEVELNIGEGAEQLKRYRARQHDATLQSWGPDYPDPQTNAGSFAWNPDNADEAKVGTLAWRNAYDPGKLNDMTSAAVMERDGDKRKAMYEEEQKLHRETSPFIVMFQIGYNSAMRSNVSGFYTGGAIDSAAYWLVTK</sequence>
<gene>
    <name evidence="5" type="ORF">C8N34_104320</name>
</gene>
<dbReference type="GO" id="GO:0043190">
    <property type="term" value="C:ATP-binding cassette (ABC) transporter complex"/>
    <property type="evidence" value="ECO:0007669"/>
    <property type="project" value="InterPro"/>
</dbReference>
<dbReference type="PANTHER" id="PTHR30290:SF34">
    <property type="entry name" value="ABC TRANSPORTER, PERIPLASMIC OLIGO-PEPTIDE BINDING PROTEIN, PUTATIVE-RELATED"/>
    <property type="match status" value="1"/>
</dbReference>
<protein>
    <submittedName>
        <fullName evidence="5">Peptide/nickel transport system substrate-binding protein</fullName>
    </submittedName>
</protein>
<dbReference type="AlphaFoldDB" id="A0A2T6B558"/>